<sequence>MPTCKIGSISCWISSWTCHVVSCYFICTLGS</sequence>
<name>A0A0A9C540_ARUDO</name>
<proteinExistence type="predicted"/>
<organism evidence="1">
    <name type="scientific">Arundo donax</name>
    <name type="common">Giant reed</name>
    <name type="synonym">Donax arundinaceus</name>
    <dbReference type="NCBI Taxonomy" id="35708"/>
    <lineage>
        <taxon>Eukaryota</taxon>
        <taxon>Viridiplantae</taxon>
        <taxon>Streptophyta</taxon>
        <taxon>Embryophyta</taxon>
        <taxon>Tracheophyta</taxon>
        <taxon>Spermatophyta</taxon>
        <taxon>Magnoliopsida</taxon>
        <taxon>Liliopsida</taxon>
        <taxon>Poales</taxon>
        <taxon>Poaceae</taxon>
        <taxon>PACMAD clade</taxon>
        <taxon>Arundinoideae</taxon>
        <taxon>Arundineae</taxon>
        <taxon>Arundo</taxon>
    </lineage>
</organism>
<dbReference type="AlphaFoldDB" id="A0A0A9C540"/>
<accession>A0A0A9C540</accession>
<reference evidence="1" key="2">
    <citation type="journal article" date="2015" name="Data Brief">
        <title>Shoot transcriptome of the giant reed, Arundo donax.</title>
        <authorList>
            <person name="Barrero R.A."/>
            <person name="Guerrero F.D."/>
            <person name="Moolhuijzen P."/>
            <person name="Goolsby J.A."/>
            <person name="Tidwell J."/>
            <person name="Bellgard S.E."/>
            <person name="Bellgard M.I."/>
        </authorList>
    </citation>
    <scope>NUCLEOTIDE SEQUENCE</scope>
    <source>
        <tissue evidence="1">Shoot tissue taken approximately 20 cm above the soil surface</tissue>
    </source>
</reference>
<evidence type="ECO:0000313" key="1">
    <source>
        <dbReference type="EMBL" id="JAD70676.1"/>
    </source>
</evidence>
<reference evidence="1" key="1">
    <citation type="submission" date="2014-09" db="EMBL/GenBank/DDBJ databases">
        <authorList>
            <person name="Magalhaes I.L.F."/>
            <person name="Oliveira U."/>
            <person name="Santos F.R."/>
            <person name="Vidigal T.H.D.A."/>
            <person name="Brescovit A.D."/>
            <person name="Santos A.J."/>
        </authorList>
    </citation>
    <scope>NUCLEOTIDE SEQUENCE</scope>
    <source>
        <tissue evidence="1">Shoot tissue taken approximately 20 cm above the soil surface</tissue>
    </source>
</reference>
<dbReference type="EMBL" id="GBRH01227219">
    <property type="protein sequence ID" value="JAD70676.1"/>
    <property type="molecule type" value="Transcribed_RNA"/>
</dbReference>
<protein>
    <submittedName>
        <fullName evidence="1">Uncharacterized protein</fullName>
    </submittedName>
</protein>